<evidence type="ECO:0000259" key="2">
    <source>
        <dbReference type="Pfam" id="PF12770"/>
    </source>
</evidence>
<organism evidence="3 4">
    <name type="scientific">Flammeovirga pectinis</name>
    <dbReference type="NCBI Taxonomy" id="2494373"/>
    <lineage>
        <taxon>Bacteria</taxon>
        <taxon>Pseudomonadati</taxon>
        <taxon>Bacteroidota</taxon>
        <taxon>Cytophagia</taxon>
        <taxon>Cytophagales</taxon>
        <taxon>Flammeovirgaceae</taxon>
        <taxon>Flammeovirga</taxon>
    </lineage>
</organism>
<feature type="chain" id="PRO_5019036204" evidence="1">
    <location>
        <begin position="21"/>
        <end position="1141"/>
    </location>
</feature>
<dbReference type="AlphaFoldDB" id="A0A3S9PB23"/>
<gene>
    <name evidence="3" type="ORF">EI427_24615</name>
</gene>
<dbReference type="EMBL" id="CP034563">
    <property type="protein sequence ID" value="AZQ65398.1"/>
    <property type="molecule type" value="Genomic_DNA"/>
</dbReference>
<evidence type="ECO:0000313" key="4">
    <source>
        <dbReference type="Proteomes" id="UP000267268"/>
    </source>
</evidence>
<dbReference type="OrthoDB" id="9771112at2"/>
<sequence length="1141" mass="130536">MKNLLLILSLLFCTVQFCNANTINNERLYVDSLTTLQQSGRLIEAKELSIQWINEIKEKHGEISVNLVVPLIFSSKLCIGRREYKLSIHHLEEAIAIMNKTTGWLYPDYGLALNLLILCKTQQHDLFGALGYLNEVEVIYQKTLSKEHIDYGYTILNKALIEQLKGNFLEAESLFFDALEFNEIQYNKTGKVYIQPEWIKVLLADLYVKWYKPTEASELLKMVDKAVVELNQVNSPLYAQVVLTFGDAMMLKENFDIALSYYNKFEKNIAVTLGKAHPWYFIGLHKIAKVYKRQSKFETAKRLLVNIEGHYNPDSFDKNEFTEVLLDLAKININQGYIQNAEDYLTKIEATNYDKRSLSYYYLSLKGKLSFMKGDYIDAELHVTELISLIRQEKVYYTSHYNSAVVALVDLDLVLGRLDDAKKAASTELKFLKRREMTNTIDYIKIVLSDVNATLSLNDTIGTLERIENCENLIVEKCQKYHYLMVRVNYLKGIYYTLNNQLDKAQTAYELALSISQKLGIQSGEYYSLIIIDAIANILVDKGEIDKALDQYNKLINSFSDESIYQPALLGRIAYIQALKGEMRQAEKIIIKATNMRFSQYEKNLKFSSEDEKIQYIHNTKKVFSFFFTIFIMQGENVSDAMLSQCYNIQLNYRKYFLNEAITRNKKINDLGAYRDELRFDNYLDVMTAMKSQLAAVNYMSKSERKEVGYNSFVTRDRINNLEKSLVYASDAVGDAKLEKNYIDWSDIQSDLNENEVAVEIIKINDVQDSISKYIALGIHKKSEVPYLIEIGTADKLEGIALKSYTKTTSPASRSLTFKGTSSSAVDPYTSYWKPIKTFVDSLALEEPSIIVSNDAVYNLLSLNILKNPETGKNVIEEDKIRLVTSTSQVFRSKDQKFNNKDILLIGNPEFSTLESREALSRSMEESEDDDSYFFELDDLPATAKEVQNTEALFKSKNWNVTSLTREKATENYIKNLKTSPSILHIATHGFYINKLSNPVSSNALLKSGLFFSEISDRYTKDINSIYETGNDGILTAYEAKSLNLKNTRLVILSACQTGLTDVSEGDGISGLQYAFSIAGAKSIIMSLWSVDDRATQLLMNTFYERWMATGNKEIAFREAQLVVKKEYVKPYYWGAFILVN</sequence>
<dbReference type="SUPFAM" id="SSF48452">
    <property type="entry name" value="TPR-like"/>
    <property type="match status" value="3"/>
</dbReference>
<feature type="domain" description="CHAT" evidence="2">
    <location>
        <begin position="833"/>
        <end position="1140"/>
    </location>
</feature>
<proteinExistence type="predicted"/>
<keyword evidence="1" id="KW-0732">Signal</keyword>
<dbReference type="Gene3D" id="1.25.40.10">
    <property type="entry name" value="Tetratricopeptide repeat domain"/>
    <property type="match status" value="3"/>
</dbReference>
<dbReference type="PANTHER" id="PTHR10098">
    <property type="entry name" value="RAPSYN-RELATED"/>
    <property type="match status" value="1"/>
</dbReference>
<reference evidence="3 4" key="1">
    <citation type="submission" date="2018-12" db="EMBL/GenBank/DDBJ databases">
        <title>Flammeovirga pectinis sp. nov., isolated from the gut of the Korean scallop, Patinopecten yessoensis.</title>
        <authorList>
            <person name="Bae J.-W."/>
            <person name="Jeong Y.-S."/>
            <person name="Kang W."/>
        </authorList>
    </citation>
    <scope>NUCLEOTIDE SEQUENCE [LARGE SCALE GENOMIC DNA]</scope>
    <source>
        <strain evidence="3 4">L12M1</strain>
    </source>
</reference>
<dbReference type="SMART" id="SM00028">
    <property type="entry name" value="TPR"/>
    <property type="match status" value="4"/>
</dbReference>
<protein>
    <submittedName>
        <fullName evidence="3">CHAT domain-containing protein</fullName>
    </submittedName>
</protein>
<dbReference type="KEGG" id="fll:EI427_24615"/>
<dbReference type="Pfam" id="PF12770">
    <property type="entry name" value="CHAT"/>
    <property type="match status" value="1"/>
</dbReference>
<keyword evidence="4" id="KW-1185">Reference proteome</keyword>
<evidence type="ECO:0000256" key="1">
    <source>
        <dbReference type="SAM" id="SignalP"/>
    </source>
</evidence>
<dbReference type="InterPro" id="IPR019734">
    <property type="entry name" value="TPR_rpt"/>
</dbReference>
<feature type="signal peptide" evidence="1">
    <location>
        <begin position="1"/>
        <end position="20"/>
    </location>
</feature>
<dbReference type="Proteomes" id="UP000267268">
    <property type="component" value="Chromosome 2"/>
</dbReference>
<name>A0A3S9PB23_9BACT</name>
<evidence type="ECO:0000313" key="3">
    <source>
        <dbReference type="EMBL" id="AZQ65398.1"/>
    </source>
</evidence>
<dbReference type="RefSeq" id="WP_126620071.1">
    <property type="nucleotide sequence ID" value="NZ_CP034563.1"/>
</dbReference>
<dbReference type="InterPro" id="IPR024983">
    <property type="entry name" value="CHAT_dom"/>
</dbReference>
<dbReference type="InterPro" id="IPR011990">
    <property type="entry name" value="TPR-like_helical_dom_sf"/>
</dbReference>
<dbReference type="PANTHER" id="PTHR10098:SF108">
    <property type="entry name" value="TETRATRICOPEPTIDE REPEAT PROTEIN 28"/>
    <property type="match status" value="1"/>
</dbReference>
<accession>A0A3S9PB23</accession>